<dbReference type="PANTHER" id="PTHR47284">
    <property type="entry name" value="FATTY-ACID-BINDING PROTEIN 2"/>
    <property type="match status" value="1"/>
</dbReference>
<dbReference type="PANTHER" id="PTHR47284:SF3">
    <property type="entry name" value="FATTY-ACID-BINDING PROTEIN 2"/>
    <property type="match status" value="1"/>
</dbReference>
<dbReference type="Gene3D" id="3.50.70.10">
    <property type="match status" value="1"/>
</dbReference>
<dbReference type="InterPro" id="IPR016089">
    <property type="entry name" value="Chalcone_isomerase_bundle_sf"/>
</dbReference>
<keyword evidence="3" id="KW-1185">Reference proteome</keyword>
<sequence length="275" mass="31418">MLRLSRTLVRLPKPVQVLARRSLTTTTIAQKTTVGKTLAWTTVGTCLITASYLGLKEPAYSEAPAYVGTVEDPATHLAFPVFLNTDNEWKRLVGLGVRFVSFLKINVYVLGLYMRSEDIGALRQLWKNFDKAKFLENNDLAEQFLEQPYDISIRIVPARGTNTQHLRDGFLRLLMQRMKEQNLTEEEERNVLEGIQDFKKNFVSMKVKKDTEFVFTKTKEGGLKMVYEDKDWGTVNNKWIAKNFIMSYLDPKAPSSEAALIDIADGLERLLNESK</sequence>
<dbReference type="InterPro" id="IPR016087">
    <property type="entry name" value="Chalcone_isomerase"/>
</dbReference>
<dbReference type="Pfam" id="PF16035">
    <property type="entry name" value="Chalcone_2"/>
    <property type="match status" value="1"/>
</dbReference>
<dbReference type="Gene3D" id="1.10.890.20">
    <property type="match status" value="1"/>
</dbReference>
<proteinExistence type="predicted"/>
<dbReference type="OrthoDB" id="18193at2759"/>
<comment type="caution">
    <text evidence="2">The sequence shown here is derived from an EMBL/GenBank/DDBJ whole genome shotgun (WGS) entry which is preliminary data.</text>
</comment>
<evidence type="ECO:0000313" key="2">
    <source>
        <dbReference type="EMBL" id="KAG2199083.1"/>
    </source>
</evidence>
<reference evidence="2" key="1">
    <citation type="submission" date="2020-12" db="EMBL/GenBank/DDBJ databases">
        <title>Metabolic potential, ecology and presence of endohyphal bacteria is reflected in genomic diversity of Mucoromycotina.</title>
        <authorList>
            <person name="Muszewska A."/>
            <person name="Okrasinska A."/>
            <person name="Steczkiewicz K."/>
            <person name="Drgas O."/>
            <person name="Orlowska M."/>
            <person name="Perlinska-Lenart U."/>
            <person name="Aleksandrzak-Piekarczyk T."/>
            <person name="Szatraj K."/>
            <person name="Zielenkiewicz U."/>
            <person name="Pilsyk S."/>
            <person name="Malc E."/>
            <person name="Mieczkowski P."/>
            <person name="Kruszewska J.S."/>
            <person name="Biernat P."/>
            <person name="Pawlowska J."/>
        </authorList>
    </citation>
    <scope>NUCLEOTIDE SEQUENCE</scope>
    <source>
        <strain evidence="2">WA0000017839</strain>
    </source>
</reference>
<dbReference type="AlphaFoldDB" id="A0A8H7QUN5"/>
<accession>A0A8H7QUN5</accession>
<dbReference type="Proteomes" id="UP000603453">
    <property type="component" value="Unassembled WGS sequence"/>
</dbReference>
<feature type="domain" description="Chalcone isomerase" evidence="1">
    <location>
        <begin position="91"/>
        <end position="259"/>
    </location>
</feature>
<dbReference type="InterPro" id="IPR016088">
    <property type="entry name" value="Chalcone_isomerase_3-sand"/>
</dbReference>
<dbReference type="SUPFAM" id="SSF54626">
    <property type="entry name" value="Chalcone isomerase"/>
    <property type="match status" value="1"/>
</dbReference>
<gene>
    <name evidence="2" type="ORF">INT47_005087</name>
</gene>
<protein>
    <recommendedName>
        <fullName evidence="1">Chalcone isomerase domain-containing protein</fullName>
    </recommendedName>
</protein>
<dbReference type="InterPro" id="IPR036298">
    <property type="entry name" value="Chalcone_isomerase_sf"/>
</dbReference>
<evidence type="ECO:0000313" key="3">
    <source>
        <dbReference type="Proteomes" id="UP000603453"/>
    </source>
</evidence>
<organism evidence="2 3">
    <name type="scientific">Mucor saturninus</name>
    <dbReference type="NCBI Taxonomy" id="64648"/>
    <lineage>
        <taxon>Eukaryota</taxon>
        <taxon>Fungi</taxon>
        <taxon>Fungi incertae sedis</taxon>
        <taxon>Mucoromycota</taxon>
        <taxon>Mucoromycotina</taxon>
        <taxon>Mucoromycetes</taxon>
        <taxon>Mucorales</taxon>
        <taxon>Mucorineae</taxon>
        <taxon>Mucoraceae</taxon>
        <taxon>Mucor</taxon>
    </lineage>
</organism>
<name>A0A8H7QUN5_9FUNG</name>
<dbReference type="GO" id="GO:0016872">
    <property type="term" value="F:intramolecular lyase activity"/>
    <property type="evidence" value="ECO:0007669"/>
    <property type="project" value="InterPro"/>
</dbReference>
<dbReference type="EMBL" id="JAEPRD010000101">
    <property type="protein sequence ID" value="KAG2199083.1"/>
    <property type="molecule type" value="Genomic_DNA"/>
</dbReference>
<evidence type="ECO:0000259" key="1">
    <source>
        <dbReference type="Pfam" id="PF16035"/>
    </source>
</evidence>